<evidence type="ECO:0000256" key="1">
    <source>
        <dbReference type="PROSITE-ProRule" id="PRU00285"/>
    </source>
</evidence>
<evidence type="ECO:0000259" key="2">
    <source>
        <dbReference type="PROSITE" id="PS01031"/>
    </source>
</evidence>
<gene>
    <name evidence="3" type="ORF">C24_LOCUS18236</name>
</gene>
<comment type="similarity">
    <text evidence="1">Belongs to the small heat shock protein (HSP20) family.</text>
</comment>
<dbReference type="Proteomes" id="UP000434276">
    <property type="component" value="Unassembled WGS sequence"/>
</dbReference>
<dbReference type="InterPro" id="IPR044656">
    <property type="entry name" value="HSP14.7/HSP23.5/HSP23.6-like"/>
</dbReference>
<sequence length="228" mass="24463">MNNPYQANGPKGFAEFNQERDCGYPLTLLEPSKKAVTVTGDAAKSSKHDASNRKYGTSVGLLCDCCEISNNIHNFVEDGVVRLILSKKKIYAPNFCSFGGATIPTGDAPVNLLAHFRGLIPKDPAFTGPVVLPHPSVLEGPMMPYETKQLSNGGLYMRVDMPGVPSEKFMVAVDGDGVVIMGRAPATMHDTSGRTYVAKVANVPRGYDGGRIKLVSKHGVIRLTIPSN</sequence>
<feature type="domain" description="SHSP" evidence="2">
    <location>
        <begin position="136"/>
        <end position="228"/>
    </location>
</feature>
<dbReference type="InterPro" id="IPR002068">
    <property type="entry name" value="A-crystallin/Hsp20_dom"/>
</dbReference>
<name>A0A5S9XT14_ARATH</name>
<evidence type="ECO:0000313" key="4">
    <source>
        <dbReference type="Proteomes" id="UP000434276"/>
    </source>
</evidence>
<dbReference type="PANTHER" id="PTHR46991:SF37">
    <property type="entry name" value="57 KDA HEAT SHOCK PROTEIN-RELATED"/>
    <property type="match status" value="1"/>
</dbReference>
<dbReference type="PANTHER" id="PTHR46991">
    <property type="entry name" value="23.5 KDA HEAT SHOCK PROTEIN, MITOCHONDRIAL"/>
    <property type="match status" value="1"/>
</dbReference>
<dbReference type="SUPFAM" id="SSF49764">
    <property type="entry name" value="HSP20-like chaperones"/>
    <property type="match status" value="1"/>
</dbReference>
<dbReference type="OrthoDB" id="1021492at2759"/>
<accession>A0A5S9XT14</accession>
<protein>
    <recommendedName>
        <fullName evidence="2">SHSP domain-containing protein</fullName>
    </recommendedName>
</protein>
<dbReference type="AlphaFoldDB" id="A0A5S9XT14"/>
<evidence type="ECO:0000313" key="3">
    <source>
        <dbReference type="EMBL" id="CAA0395490.1"/>
    </source>
</evidence>
<dbReference type="InterPro" id="IPR008978">
    <property type="entry name" value="HSP20-like_chaperone"/>
</dbReference>
<dbReference type="ExpressionAtlas" id="A0A5S9XT14">
    <property type="expression patterns" value="baseline"/>
</dbReference>
<reference evidence="3 4" key="1">
    <citation type="submission" date="2019-12" db="EMBL/GenBank/DDBJ databases">
        <authorList>
            <person name="Jiao W.-B."/>
            <person name="Schneeberger K."/>
        </authorList>
    </citation>
    <scope>NUCLEOTIDE SEQUENCE [LARGE SCALE GENOMIC DNA]</scope>
    <source>
        <strain evidence="4">cv. C24</strain>
    </source>
</reference>
<dbReference type="PROSITE" id="PS01031">
    <property type="entry name" value="SHSP"/>
    <property type="match status" value="1"/>
</dbReference>
<proteinExistence type="inferred from homology"/>
<dbReference type="EMBL" id="CACSHJ010000095">
    <property type="protein sequence ID" value="CAA0395490.1"/>
    <property type="molecule type" value="Genomic_DNA"/>
</dbReference>
<dbReference type="CDD" id="cd00298">
    <property type="entry name" value="ACD_sHsps_p23-like"/>
    <property type="match status" value="1"/>
</dbReference>
<organism evidence="3 4">
    <name type="scientific">Arabidopsis thaliana</name>
    <name type="common">Mouse-ear cress</name>
    <dbReference type="NCBI Taxonomy" id="3702"/>
    <lineage>
        <taxon>Eukaryota</taxon>
        <taxon>Viridiplantae</taxon>
        <taxon>Streptophyta</taxon>
        <taxon>Embryophyta</taxon>
        <taxon>Tracheophyta</taxon>
        <taxon>Spermatophyta</taxon>
        <taxon>Magnoliopsida</taxon>
        <taxon>eudicotyledons</taxon>
        <taxon>Gunneridae</taxon>
        <taxon>Pentapetalae</taxon>
        <taxon>rosids</taxon>
        <taxon>malvids</taxon>
        <taxon>Brassicales</taxon>
        <taxon>Brassicaceae</taxon>
        <taxon>Camelineae</taxon>
        <taxon>Arabidopsis</taxon>
    </lineage>
</organism>